<name>A0A381NRF5_9ZZZZ</name>
<dbReference type="GO" id="GO:0008408">
    <property type="term" value="F:3'-5' exonuclease activity"/>
    <property type="evidence" value="ECO:0007669"/>
    <property type="project" value="InterPro"/>
</dbReference>
<dbReference type="InterPro" id="IPR046938">
    <property type="entry name" value="DNA_clamp_sf"/>
</dbReference>
<keyword evidence="3" id="KW-0963">Cytoplasm</keyword>
<keyword evidence="7" id="KW-0239">DNA-directed DNA polymerase</keyword>
<evidence type="ECO:0000256" key="1">
    <source>
        <dbReference type="ARBA" id="ARBA00004496"/>
    </source>
</evidence>
<dbReference type="SUPFAM" id="SSF55979">
    <property type="entry name" value="DNA clamp"/>
    <property type="match status" value="3"/>
</dbReference>
<feature type="domain" description="DNA polymerase III beta sliding clamp central" evidence="10">
    <location>
        <begin position="132"/>
        <end position="248"/>
    </location>
</feature>
<dbReference type="SMART" id="SM00480">
    <property type="entry name" value="POL3Bc"/>
    <property type="match status" value="1"/>
</dbReference>
<dbReference type="PANTHER" id="PTHR30478">
    <property type="entry name" value="DNA POLYMERASE III SUBUNIT BETA"/>
    <property type="match status" value="1"/>
</dbReference>
<keyword evidence="8" id="KW-0238">DNA-binding</keyword>
<dbReference type="InterPro" id="IPR022635">
    <property type="entry name" value="DNA_polIII_beta_C"/>
</dbReference>
<dbReference type="GO" id="GO:0009360">
    <property type="term" value="C:DNA polymerase III complex"/>
    <property type="evidence" value="ECO:0007669"/>
    <property type="project" value="InterPro"/>
</dbReference>
<dbReference type="PIRSF" id="PIRSF000804">
    <property type="entry name" value="DNA_pol_III_b"/>
    <property type="match status" value="1"/>
</dbReference>
<dbReference type="AlphaFoldDB" id="A0A381NRF5"/>
<evidence type="ECO:0000256" key="3">
    <source>
        <dbReference type="ARBA" id="ARBA00022490"/>
    </source>
</evidence>
<dbReference type="Pfam" id="PF02768">
    <property type="entry name" value="DNA_pol3_beta_3"/>
    <property type="match status" value="1"/>
</dbReference>
<organism evidence="12">
    <name type="scientific">marine metagenome</name>
    <dbReference type="NCBI Taxonomy" id="408172"/>
    <lineage>
        <taxon>unclassified sequences</taxon>
        <taxon>metagenomes</taxon>
        <taxon>ecological metagenomes</taxon>
    </lineage>
</organism>
<dbReference type="Gene3D" id="3.10.150.10">
    <property type="entry name" value="DNA Polymerase III, subunit A, domain 2"/>
    <property type="match status" value="1"/>
</dbReference>
<keyword evidence="5" id="KW-0548">Nucleotidyltransferase</keyword>
<dbReference type="InterPro" id="IPR022634">
    <property type="entry name" value="DNA_polIII_beta_N"/>
</dbReference>
<keyword evidence="4" id="KW-0808">Transferase</keyword>
<protein>
    <recommendedName>
        <fullName evidence="13">Beta sliding clamp</fullName>
    </recommendedName>
</protein>
<dbReference type="GO" id="GO:0003887">
    <property type="term" value="F:DNA-directed DNA polymerase activity"/>
    <property type="evidence" value="ECO:0007669"/>
    <property type="project" value="UniProtKB-KW"/>
</dbReference>
<proteinExistence type="inferred from homology"/>
<reference evidence="12" key="1">
    <citation type="submission" date="2018-05" db="EMBL/GenBank/DDBJ databases">
        <authorList>
            <person name="Lanie J.A."/>
            <person name="Ng W.-L."/>
            <person name="Kazmierczak K.M."/>
            <person name="Andrzejewski T.M."/>
            <person name="Davidsen T.M."/>
            <person name="Wayne K.J."/>
            <person name="Tettelin H."/>
            <person name="Glass J.I."/>
            <person name="Rusch D."/>
            <person name="Podicherti R."/>
            <person name="Tsui H.-C.T."/>
            <person name="Winkler M.E."/>
        </authorList>
    </citation>
    <scope>NUCLEOTIDE SEQUENCE</scope>
</reference>
<evidence type="ECO:0000256" key="4">
    <source>
        <dbReference type="ARBA" id="ARBA00022679"/>
    </source>
</evidence>
<dbReference type="GO" id="GO:0003677">
    <property type="term" value="F:DNA binding"/>
    <property type="evidence" value="ECO:0007669"/>
    <property type="project" value="UniProtKB-KW"/>
</dbReference>
<dbReference type="CDD" id="cd00140">
    <property type="entry name" value="beta_clamp"/>
    <property type="match status" value="1"/>
</dbReference>
<accession>A0A381NRF5</accession>
<dbReference type="PANTHER" id="PTHR30478:SF0">
    <property type="entry name" value="BETA SLIDING CLAMP"/>
    <property type="match status" value="1"/>
</dbReference>
<comment type="subcellular location">
    <subcellularLocation>
        <location evidence="1">Cytoplasm</location>
    </subcellularLocation>
</comment>
<evidence type="ECO:0000256" key="7">
    <source>
        <dbReference type="ARBA" id="ARBA00022932"/>
    </source>
</evidence>
<evidence type="ECO:0000259" key="11">
    <source>
        <dbReference type="Pfam" id="PF02768"/>
    </source>
</evidence>
<dbReference type="Pfam" id="PF00712">
    <property type="entry name" value="DNA_pol3_beta"/>
    <property type="match status" value="1"/>
</dbReference>
<evidence type="ECO:0000313" key="12">
    <source>
        <dbReference type="EMBL" id="SUZ56418.1"/>
    </source>
</evidence>
<evidence type="ECO:0008006" key="13">
    <source>
        <dbReference type="Google" id="ProtNLM"/>
    </source>
</evidence>
<evidence type="ECO:0000256" key="6">
    <source>
        <dbReference type="ARBA" id="ARBA00022705"/>
    </source>
</evidence>
<sequence>MEITLKREALSSTLQNINSVVDKSSTKPILSNFVIRTLEDDSSNVEFSSTDYELSLVELMPAEIKDPGSICVNAKKVFDIVKELKDEEVHIRSTEQLWIYITCGSSELRLPSVEVGLYPQTVLEKLPESVTISVDDLKRCIDMTLFAAITNESRRNLMGVCLRSTSDQQTRWLSTDGHRLAQIIKSVDNLIIDAEQEVIIPRKALTEVRRAADLFGKTVNITFDSRVMQFSGGQISFKTRLIEGKFPNCDPIIPKDNNLEIMVNRESFINSLRIVSSISSEKLRPVKLIISAGVLRLESEKADYGEVVDEIEAAYEGEAFQIGFNARYLLDVLGVIDSDDIILECKNSMSPTIIKSSTDGSFLSVIMPLRVEW</sequence>
<dbReference type="EMBL" id="UINC01000499">
    <property type="protein sequence ID" value="SUZ56418.1"/>
    <property type="molecule type" value="Genomic_DNA"/>
</dbReference>
<feature type="domain" description="DNA polymerase III beta sliding clamp C-terminal" evidence="11">
    <location>
        <begin position="252"/>
        <end position="370"/>
    </location>
</feature>
<comment type="similarity">
    <text evidence="2">Belongs to the beta sliding clamp family.</text>
</comment>
<dbReference type="Gene3D" id="3.70.10.10">
    <property type="match status" value="1"/>
</dbReference>
<gene>
    <name evidence="12" type="ORF">METZ01_LOCUS9272</name>
</gene>
<evidence type="ECO:0000259" key="9">
    <source>
        <dbReference type="Pfam" id="PF00712"/>
    </source>
</evidence>
<evidence type="ECO:0000256" key="8">
    <source>
        <dbReference type="ARBA" id="ARBA00023125"/>
    </source>
</evidence>
<dbReference type="GO" id="GO:0005737">
    <property type="term" value="C:cytoplasm"/>
    <property type="evidence" value="ECO:0007669"/>
    <property type="project" value="UniProtKB-SubCell"/>
</dbReference>
<dbReference type="InterPro" id="IPR001001">
    <property type="entry name" value="DNA_polIII_beta"/>
</dbReference>
<evidence type="ECO:0000256" key="2">
    <source>
        <dbReference type="ARBA" id="ARBA00010752"/>
    </source>
</evidence>
<dbReference type="GO" id="GO:0006271">
    <property type="term" value="P:DNA strand elongation involved in DNA replication"/>
    <property type="evidence" value="ECO:0007669"/>
    <property type="project" value="TreeGrafter"/>
</dbReference>
<dbReference type="NCBIfam" id="TIGR00663">
    <property type="entry name" value="dnan"/>
    <property type="match status" value="1"/>
</dbReference>
<dbReference type="InterPro" id="IPR022637">
    <property type="entry name" value="DNA_polIII_beta_cen"/>
</dbReference>
<dbReference type="Pfam" id="PF02767">
    <property type="entry name" value="DNA_pol3_beta_2"/>
    <property type="match status" value="1"/>
</dbReference>
<feature type="domain" description="DNA polymerase III beta sliding clamp N-terminal" evidence="9">
    <location>
        <begin position="1"/>
        <end position="120"/>
    </location>
</feature>
<keyword evidence="6" id="KW-0235">DNA replication</keyword>
<evidence type="ECO:0000256" key="5">
    <source>
        <dbReference type="ARBA" id="ARBA00022695"/>
    </source>
</evidence>
<evidence type="ECO:0000259" key="10">
    <source>
        <dbReference type="Pfam" id="PF02767"/>
    </source>
</evidence>